<dbReference type="EMBL" id="NNAY01000789">
    <property type="protein sequence ID" value="OXU26503.1"/>
    <property type="molecule type" value="Genomic_DNA"/>
</dbReference>
<keyword evidence="3" id="KW-0206">Cytoskeleton</keyword>
<feature type="region of interest" description="Disordered" evidence="4">
    <location>
        <begin position="163"/>
        <end position="199"/>
    </location>
</feature>
<comment type="subcellular location">
    <subcellularLocation>
        <location evidence="1">Cytoplasm</location>
        <location evidence="1">Cytoskeleton</location>
        <location evidence="1">Microtubule organizing center</location>
        <location evidence="1">Centrosome</location>
    </subcellularLocation>
</comment>
<feature type="compositionally biased region" description="Basic and acidic residues" evidence="4">
    <location>
        <begin position="959"/>
        <end position="968"/>
    </location>
</feature>
<feature type="compositionally biased region" description="Acidic residues" evidence="4">
    <location>
        <begin position="593"/>
        <end position="604"/>
    </location>
</feature>
<dbReference type="Proteomes" id="UP000215335">
    <property type="component" value="Unassembled WGS sequence"/>
</dbReference>
<protein>
    <recommendedName>
        <fullName evidence="5">ALMS motif domain-containing protein</fullName>
    </recommendedName>
</protein>
<evidence type="ECO:0000259" key="5">
    <source>
        <dbReference type="Pfam" id="PF15309"/>
    </source>
</evidence>
<accession>A0A232F7S7</accession>
<dbReference type="Pfam" id="PF15309">
    <property type="entry name" value="ALMS_motif"/>
    <property type="match status" value="1"/>
</dbReference>
<reference evidence="6 7" key="1">
    <citation type="journal article" date="2017" name="Curr. Biol.">
        <title>The Evolution of Venom by Co-option of Single-Copy Genes.</title>
        <authorList>
            <person name="Martinson E.O."/>
            <person name="Mrinalini"/>
            <person name="Kelkar Y.D."/>
            <person name="Chang C.H."/>
            <person name="Werren J.H."/>
        </authorList>
    </citation>
    <scope>NUCLEOTIDE SEQUENCE [LARGE SCALE GENOMIC DNA]</scope>
    <source>
        <strain evidence="6 7">Alberta</strain>
        <tissue evidence="6">Whole body</tissue>
    </source>
</reference>
<keyword evidence="2" id="KW-0963">Cytoplasm</keyword>
<evidence type="ECO:0000313" key="7">
    <source>
        <dbReference type="Proteomes" id="UP000215335"/>
    </source>
</evidence>
<feature type="compositionally biased region" description="Polar residues" evidence="4">
    <location>
        <begin position="463"/>
        <end position="476"/>
    </location>
</feature>
<feature type="region of interest" description="Disordered" evidence="4">
    <location>
        <begin position="541"/>
        <end position="628"/>
    </location>
</feature>
<dbReference type="InterPro" id="IPR029299">
    <property type="entry name" value="ALMS_motif"/>
</dbReference>
<feature type="region of interest" description="Disordered" evidence="4">
    <location>
        <begin position="959"/>
        <end position="995"/>
    </location>
</feature>
<dbReference type="GO" id="GO:0005813">
    <property type="term" value="C:centrosome"/>
    <property type="evidence" value="ECO:0007669"/>
    <property type="project" value="UniProtKB-SubCell"/>
</dbReference>
<feature type="compositionally biased region" description="Basic and acidic residues" evidence="4">
    <location>
        <begin position="213"/>
        <end position="224"/>
    </location>
</feature>
<evidence type="ECO:0000256" key="2">
    <source>
        <dbReference type="ARBA" id="ARBA00022490"/>
    </source>
</evidence>
<sequence>MDYDSESSLENGRKKRDEDSPRQEGERRSSWRLVNAATGVTGQAKVPLGAAASKALSSQVMEYYQKYAQNSNLHQYFALPSSNYNASESSKYYYSIYELSPKYAPERQSCIGQDYNLKSYIPKERRRWIRPPLIGQSSSTEGSSIYVKVPFIRINLVFTSMTEQQPTNSNSHQDQDDEQQQEQAQEHEQSPANRSSNDEGLVITEEKAVECSFQERHHQQDQHQQDQQQQPPSLSESTGDPRKAPSPTSSVASHKPPLEWDSGADVGYLYSSSKQLSTLERMALARGCSAALRLDPEGVTTEQQQQSPGAIRTSVAAAVLSLTSKANGSGNGLTKTLAGKPDANSTPLLLLGNVSGSESEVEITPIVKNHLPGIVAGDEVKSDQVASSKSRKDILEEAKDTIETPKSANVFKLPLALKFPQEESNQKSTAATPQLTPPPTATSASSKNAEKSVDEPTEISPLKKSSSMNLLASPTSKYPLKRSQSELNLCGNEKAAPKLIFNSTSSIATVVNNQKPMTCNKQIQTSLRICAQESVGVQVSVPKEEEKPPLPKRATSLVPRSLNSILKNPKSTYKVQNPKTPNTRDASTSKEEEQNENEKEEESSSDSSQNASLTPRADDTENNVTGRANSFEYFPGHIYENVPNGSTSQVSSVDTGRSNSTMPNTSSSIDEKLWGNSDNLVRDLERSVNILKSLVDANKLDKQVKKRLIHHVVKRLVTAKYTDDKIEHNLEENVPWNPADARNKVYRTEIIQALAKNTTDSSDDWKPSQKKKSPKKTVPTQEARAIKEIINIPAEIESSNSDKFDRNTDRTVMDGRKARMGLRADDCDRRCSSNTPTNKSESSECFLPQRAYNKNAKIKNMFITSTSNSSPQDQNRALLDAVVNSRPSPVDSSNEAGNSADWRLPATVSERRYELRHCNESDSGDAKLVSYAEMEKQNQLIWITNEISHLSNLKKLLEQTKTKPERSKSSPRKSKQSISKPQKSLPPTNHPRHQNGEVLVEDGQLSRQWSSHCNLANCPPPELNAVKRLKKRNSGTQTATEYSAVYSKTSSEIVSARIQSTNKKLANAYAQTPRSPLLASASVCPVHSNDQPMSCICGARVCQCCTLKNPPMQYFYSDGDRDEYQSEARSEDAKKTKNQLNATKLKCTCQINDQMSHKVNVKHKEDRPKKSATASKTCDNRQCQGPMCSCGRFKLPESPSCQCGRDCECENRNLVRGFGRMQINKPPTKKLFEKSTMTNCSCECKRVEETSSARTEYSHYSNKKGQPYFLDKSAREANTQNCCCGNKTKDRPKSYPSPQLSARTNDTTSSDYKCCSVCGTIYQKDRSCNCVPKSYPKAVAYELAFVDDDQDLEEAGDSETGQCGKINMEIKSIEKNVPLPSSRSRGRVKLPNNGNGTRCACRGLQRTIKRCDCECREEEVNKFYNERKSTLQECLASNNPGFADNVETRRQYVSEIQRLRQLRKDRRMQLLAMATTTNIFTGPEQPKVTKSVQKKISDEEMRTRLRKRYFQLTEVRAKRRQQQLQEEGRCNKLMAKIFGKKLQQRVLRGQVDLSQSVSVISNL</sequence>
<gene>
    <name evidence="6" type="ORF">TSAR_000957</name>
</gene>
<feature type="domain" description="ALMS motif" evidence="5">
    <location>
        <begin position="1428"/>
        <end position="1549"/>
    </location>
</feature>
<feature type="region of interest" description="Disordered" evidence="4">
    <location>
        <begin position="213"/>
        <end position="264"/>
    </location>
</feature>
<organism evidence="6 7">
    <name type="scientific">Trichomalopsis sarcophagae</name>
    <dbReference type="NCBI Taxonomy" id="543379"/>
    <lineage>
        <taxon>Eukaryota</taxon>
        <taxon>Metazoa</taxon>
        <taxon>Ecdysozoa</taxon>
        <taxon>Arthropoda</taxon>
        <taxon>Hexapoda</taxon>
        <taxon>Insecta</taxon>
        <taxon>Pterygota</taxon>
        <taxon>Neoptera</taxon>
        <taxon>Endopterygota</taxon>
        <taxon>Hymenoptera</taxon>
        <taxon>Apocrita</taxon>
        <taxon>Proctotrupomorpha</taxon>
        <taxon>Chalcidoidea</taxon>
        <taxon>Pteromalidae</taxon>
        <taxon>Pteromalinae</taxon>
        <taxon>Trichomalopsis</taxon>
    </lineage>
</organism>
<evidence type="ECO:0000256" key="1">
    <source>
        <dbReference type="ARBA" id="ARBA00004300"/>
    </source>
</evidence>
<dbReference type="OrthoDB" id="2448405at2759"/>
<evidence type="ECO:0000256" key="3">
    <source>
        <dbReference type="ARBA" id="ARBA00023212"/>
    </source>
</evidence>
<proteinExistence type="predicted"/>
<evidence type="ECO:0000313" key="6">
    <source>
        <dbReference type="EMBL" id="OXU26503.1"/>
    </source>
</evidence>
<feature type="region of interest" description="Disordered" evidence="4">
    <location>
        <begin position="757"/>
        <end position="781"/>
    </location>
</feature>
<feature type="compositionally biased region" description="Polar residues" evidence="4">
    <location>
        <begin position="561"/>
        <end position="586"/>
    </location>
</feature>
<name>A0A232F7S7_9HYME</name>
<feature type="compositionally biased region" description="Basic and acidic residues" evidence="4">
    <location>
        <begin position="11"/>
        <end position="29"/>
    </location>
</feature>
<feature type="region of interest" description="Disordered" evidence="4">
    <location>
        <begin position="640"/>
        <end position="670"/>
    </location>
</feature>
<feature type="region of interest" description="Disordered" evidence="4">
    <location>
        <begin position="1"/>
        <end position="30"/>
    </location>
</feature>
<feature type="region of interest" description="Disordered" evidence="4">
    <location>
        <begin position="421"/>
        <end position="477"/>
    </location>
</feature>
<keyword evidence="7" id="KW-1185">Reference proteome</keyword>
<feature type="compositionally biased region" description="Low complexity" evidence="4">
    <location>
        <begin position="976"/>
        <end position="987"/>
    </location>
</feature>
<comment type="caution">
    <text evidence="6">The sequence shown here is derived from an EMBL/GenBank/DDBJ whole genome shotgun (WGS) entry which is preliminary data.</text>
</comment>
<feature type="compositionally biased region" description="Polar residues" evidence="4">
    <location>
        <begin position="643"/>
        <end position="668"/>
    </location>
</feature>
<evidence type="ECO:0000256" key="4">
    <source>
        <dbReference type="SAM" id="MobiDB-lite"/>
    </source>
</evidence>